<organism evidence="1">
    <name type="scientific">hydrothermal vent metagenome</name>
    <dbReference type="NCBI Taxonomy" id="652676"/>
    <lineage>
        <taxon>unclassified sequences</taxon>
        <taxon>metagenomes</taxon>
        <taxon>ecological metagenomes</taxon>
    </lineage>
</organism>
<evidence type="ECO:0000313" key="1">
    <source>
        <dbReference type="EMBL" id="VAW08494.1"/>
    </source>
</evidence>
<name>A0A3B0TIM0_9ZZZZ</name>
<dbReference type="Pfam" id="PF02585">
    <property type="entry name" value="PIG-L"/>
    <property type="match status" value="1"/>
</dbReference>
<protein>
    <submittedName>
        <fullName evidence="1">Mycothiol S-conjugate amidase Mca</fullName>
    </submittedName>
</protein>
<proteinExistence type="predicted"/>
<dbReference type="PANTHER" id="PTHR12993">
    <property type="entry name" value="N-ACETYLGLUCOSAMINYL-PHOSPHATIDYLINOSITOL DE-N-ACETYLASE-RELATED"/>
    <property type="match status" value="1"/>
</dbReference>
<dbReference type="InterPro" id="IPR003737">
    <property type="entry name" value="GlcNAc_PI_deacetylase-related"/>
</dbReference>
<dbReference type="SUPFAM" id="SSF102588">
    <property type="entry name" value="LmbE-like"/>
    <property type="match status" value="1"/>
</dbReference>
<dbReference type="EMBL" id="UOEI01000608">
    <property type="protein sequence ID" value="VAW08494.1"/>
    <property type="molecule type" value="Genomic_DNA"/>
</dbReference>
<dbReference type="GO" id="GO:0016811">
    <property type="term" value="F:hydrolase activity, acting on carbon-nitrogen (but not peptide) bonds, in linear amides"/>
    <property type="evidence" value="ECO:0007669"/>
    <property type="project" value="TreeGrafter"/>
</dbReference>
<reference evidence="1" key="1">
    <citation type="submission" date="2018-06" db="EMBL/GenBank/DDBJ databases">
        <authorList>
            <person name="Zhirakovskaya E."/>
        </authorList>
    </citation>
    <scope>NUCLEOTIDE SEQUENCE</scope>
</reference>
<dbReference type="AlphaFoldDB" id="A0A3B0TIM0"/>
<dbReference type="InterPro" id="IPR024078">
    <property type="entry name" value="LmbE-like_dom_sf"/>
</dbReference>
<dbReference type="PANTHER" id="PTHR12993:SF11">
    <property type="entry name" value="N-ACETYLGLUCOSAMINYL-PHOSPHATIDYLINOSITOL DE-N-ACETYLASE"/>
    <property type="match status" value="1"/>
</dbReference>
<dbReference type="Gene3D" id="3.40.50.10320">
    <property type="entry name" value="LmbE-like"/>
    <property type="match status" value="1"/>
</dbReference>
<sequence>MSLTILALHAHPDDESSKAAASVARLVDEGARAVLVTATGGEAGDILNPEMNVPEVARRLGEIRAVELEEAARIIGFDEVVMLGYRDSGMPDSSDNRREDAFCNQPIDEVLERVVEVVRRVRPDVVLGYDDHEFYPHPDHLRIHEISLELAAAAADPDRFPEAGDPWQIEAVYAPVFTRERILALHTAMLESTGESPFAVWLERGVGTEAERTLFKFDVTGYVDRGRKALAAHRTQVDPRGFWFAVPTPVIEAVYPWEDFELLYSNGSSSTDRDHPFSGIRE</sequence>
<accession>A0A3B0TIM0</accession>
<gene>
    <name evidence="1" type="ORF">MNBD_ACTINO01-1228</name>
</gene>